<proteinExistence type="inferred from homology"/>
<reference evidence="5" key="2">
    <citation type="submission" date="2018-05" db="EMBL/GenBank/DDBJ databases">
        <title>OpunRS2 (Oryza punctata Reference Sequence Version 2).</title>
        <authorList>
            <person name="Zhang J."/>
            <person name="Kudrna D."/>
            <person name="Lee S."/>
            <person name="Talag J."/>
            <person name="Welchert J."/>
            <person name="Wing R.A."/>
        </authorList>
    </citation>
    <scope>NUCLEOTIDE SEQUENCE [LARGE SCALE GENOMIC DNA]</scope>
</reference>
<protein>
    <recommendedName>
        <fullName evidence="7">GDSL esterase/lipase</fullName>
    </recommendedName>
</protein>
<organism evidence="5">
    <name type="scientific">Oryza punctata</name>
    <name type="common">Red rice</name>
    <dbReference type="NCBI Taxonomy" id="4537"/>
    <lineage>
        <taxon>Eukaryota</taxon>
        <taxon>Viridiplantae</taxon>
        <taxon>Streptophyta</taxon>
        <taxon>Embryophyta</taxon>
        <taxon>Tracheophyta</taxon>
        <taxon>Spermatophyta</taxon>
        <taxon>Magnoliopsida</taxon>
        <taxon>Liliopsida</taxon>
        <taxon>Poales</taxon>
        <taxon>Poaceae</taxon>
        <taxon>BOP clade</taxon>
        <taxon>Oryzoideae</taxon>
        <taxon>Oryzeae</taxon>
        <taxon>Oryzinae</taxon>
        <taxon>Oryza</taxon>
    </lineage>
</organism>
<dbReference type="InterPro" id="IPR001087">
    <property type="entry name" value="GDSL"/>
</dbReference>
<dbReference type="PANTHER" id="PTHR22835:SF649">
    <property type="entry name" value="OS01G0651000 PROTEIN"/>
    <property type="match status" value="1"/>
</dbReference>
<dbReference type="Gramene" id="OPUNC01G24710.1">
    <property type="protein sequence ID" value="OPUNC01G24710.1"/>
    <property type="gene ID" value="OPUNC01G24710"/>
</dbReference>
<keyword evidence="6" id="KW-1185">Reference proteome</keyword>
<dbReference type="Pfam" id="PF00657">
    <property type="entry name" value="Lipase_GDSL"/>
    <property type="match status" value="3"/>
</dbReference>
<evidence type="ECO:0000256" key="3">
    <source>
        <dbReference type="ARBA" id="ARBA00022801"/>
    </source>
</evidence>
<dbReference type="GO" id="GO:0016788">
    <property type="term" value="F:hydrolase activity, acting on ester bonds"/>
    <property type="evidence" value="ECO:0007669"/>
    <property type="project" value="InterPro"/>
</dbReference>
<dbReference type="CDD" id="cd01837">
    <property type="entry name" value="SGNH_plant_lipase_like"/>
    <property type="match status" value="3"/>
</dbReference>
<evidence type="ECO:0000313" key="5">
    <source>
        <dbReference type="EnsemblPlants" id="OPUNC01G24710.1"/>
    </source>
</evidence>
<accession>A0A0E0JLT0</accession>
<dbReference type="PANTHER" id="PTHR22835">
    <property type="entry name" value="ZINC FINGER FYVE DOMAIN CONTAINING PROTEIN"/>
    <property type="match status" value="1"/>
</dbReference>
<comment type="similarity">
    <text evidence="1">Belongs to the 'GDSL' lipolytic enzyme family.</text>
</comment>
<evidence type="ECO:0000256" key="4">
    <source>
        <dbReference type="ARBA" id="ARBA00023180"/>
    </source>
</evidence>
<reference evidence="5" key="1">
    <citation type="submission" date="2015-04" db="UniProtKB">
        <authorList>
            <consortium name="EnsemblPlants"/>
        </authorList>
    </citation>
    <scope>IDENTIFICATION</scope>
</reference>
<dbReference type="STRING" id="4537.A0A0E0JLT0"/>
<dbReference type="eggNOG" id="ENOG502QSMM">
    <property type="taxonomic scope" value="Eukaryota"/>
</dbReference>
<sequence>MDELENLRKLHLDVAIIYADYYGAAMEIFLSPEQFGIENPLVACCGGGGPYGVSETARCGHGEYKVCDDPQLCGSWDGYHPSEAVFKAIAIGLLRGSYTQPPLATTTISCPQITELGSSVEYKVLYDLRHGGCRAVSPSAAATAPFVLLLCAVVLLNAHVVLCGCYKRIFSFGDSIIDTGNFVYLTGNGPSQFKELPYGMTYFNRPSGRICDGRVLVDFYAQALNLSLLPSSMPEEGSGQFENGANFAVLASTALGPDYFKTKYNFSLPVPYCLDSQLASFKKVLGRIAPGVDATKSLLGESLIVMGEIGGNDYNFWFTARQPRETAKQYLPDVIGRIGAAVQEVINLGAKTVLVPGNFPFGCAPEYLQGFQSSNTSDYDATGCIAWFNDFSRQHNQALVQEVGRLRSQNPGVTLIYADYYGAALEFFKNPKNYGIADPLLECCGGDGPYHTGMTCNKTAKVWGPPANFANWDGVHMTEKAYSIIADGVLSKQQQQPLSDMGSFSHQQHSIPMYLVLVSAVLLLNSTLGLCGCYKSIFSFGDSIIDSGNFVHIAGDHPCPFKEPPFGMTYFKHPSGRISDGRVVIDFYAQALQLPFIPPSLPEKDRGQFPHGANFAVLASTALPPEYFRRWNHTVPMPFSLATQLEWFKQTLHRIAPGDAARTALLGESLILMGEIGGNDYNFWFLDHKPRELAYQFIPDVVASISSTVQELIGLGARTIVIPGNFPTGCVPAYLSAYRSGNPADYDELRCLRWFNAFSAAHNQALTNEVSRLKAQHPGVRLIYADYFGAALQLFRNPRRFGINDPLIACCGGHGPYHTGATCDRTATVWGDPGSFANWDGVHMTEKAYHVIADGVLNGPFADPPLLHKSRPLAEISGDLSLAGFIDELKMEEIISTAKVWGPPANFANWDGVHMTEKAYSIIADGVLSKQQQQPLSDMGSFSHQQHSIPMYLVLVSAVLLLNSTLGLCGCYKSIFSFGDSIIDSGNFVHIAGDHPCPFKEPPFGMTYFKHPSGRISDGRVVIDFYAQALQLPFIPPSLPEKDRGQFPHGANFAVLASTALPPEYFRRWNHTVPMPFSLATQLEWFKQTLHRIAPGDAARTALLGESLILMGEIGGNDYNFWFLDHKPRELAYQFIPDVVASISSTVQELIGLGARTIVIPGNFPTGCVPAYLSAYRSGNPADYDELRCLRWFNAFSAAHNQALTNEVSRLKAQHPGVRLIYADYFGAALQLFRNPRRFGINDPLIACCGGHGPYHTGATCDRTATVWGDPGSFANWDGVHMTEKAYHVIADGVLNGPFADPPLLHSC</sequence>
<keyword evidence="4" id="KW-0325">Glycoprotein</keyword>
<evidence type="ECO:0008006" key="7">
    <source>
        <dbReference type="Google" id="ProtNLM"/>
    </source>
</evidence>
<evidence type="ECO:0000313" key="6">
    <source>
        <dbReference type="Proteomes" id="UP000026962"/>
    </source>
</evidence>
<dbReference type="InterPro" id="IPR036514">
    <property type="entry name" value="SGNH_hydro_sf"/>
</dbReference>
<dbReference type="EnsemblPlants" id="OPUNC01G24710.1">
    <property type="protein sequence ID" value="OPUNC01G24710.1"/>
    <property type="gene ID" value="OPUNC01G24710"/>
</dbReference>
<evidence type="ECO:0000256" key="1">
    <source>
        <dbReference type="ARBA" id="ARBA00008668"/>
    </source>
</evidence>
<dbReference type="Proteomes" id="UP000026962">
    <property type="component" value="Chromosome 1"/>
</dbReference>
<dbReference type="InterPro" id="IPR035669">
    <property type="entry name" value="SGNH_plant_lipase-like"/>
</dbReference>
<evidence type="ECO:0000256" key="2">
    <source>
        <dbReference type="ARBA" id="ARBA00022729"/>
    </source>
</evidence>
<dbReference type="Gene3D" id="3.40.50.1110">
    <property type="entry name" value="SGNH hydrolase"/>
    <property type="match status" value="4"/>
</dbReference>
<keyword evidence="3" id="KW-0378">Hydrolase</keyword>
<name>A0A0E0JLT0_ORYPU</name>
<dbReference type="SUPFAM" id="SSF52266">
    <property type="entry name" value="SGNH hydrolase"/>
    <property type="match status" value="3"/>
</dbReference>
<keyword evidence="2" id="KW-0732">Signal</keyword>